<evidence type="ECO:0000313" key="2">
    <source>
        <dbReference type="Proteomes" id="UP000092093"/>
    </source>
</evidence>
<protein>
    <submittedName>
        <fullName evidence="1">Uncharacterized protein</fullName>
    </submittedName>
</protein>
<evidence type="ECO:0000313" key="1">
    <source>
        <dbReference type="EMBL" id="OBQ32513.1"/>
    </source>
</evidence>
<sequence length="74" mass="8508">MPLNGSWSTWALYNCPVLYIIKTIIKSIKSKGVEKPTGKTFPLEVFQIRHKLIIVAYGLHYVTLSQLESVIQFR</sequence>
<organism evidence="1 2">
    <name type="scientific">Aphanizomenon flos-aquae WA102</name>
    <dbReference type="NCBI Taxonomy" id="1710896"/>
    <lineage>
        <taxon>Bacteria</taxon>
        <taxon>Bacillati</taxon>
        <taxon>Cyanobacteriota</taxon>
        <taxon>Cyanophyceae</taxon>
        <taxon>Nostocales</taxon>
        <taxon>Aphanizomenonaceae</taxon>
        <taxon>Aphanizomenon</taxon>
    </lineage>
</organism>
<proteinExistence type="predicted"/>
<comment type="caution">
    <text evidence="1">The sequence shown here is derived from an EMBL/GenBank/DDBJ whole genome shotgun (WGS) entry which is preliminary data.</text>
</comment>
<reference evidence="1 2" key="1">
    <citation type="submission" date="2015-09" db="EMBL/GenBank/DDBJ databases">
        <title>Aphanizomenon flos-aquae WA102.</title>
        <authorList>
            <person name="Driscoll C."/>
        </authorList>
    </citation>
    <scope>NUCLEOTIDE SEQUENCE [LARGE SCALE GENOMIC DNA]</scope>
    <source>
        <strain evidence="1">WA102</strain>
    </source>
</reference>
<dbReference type="Proteomes" id="UP000092093">
    <property type="component" value="Unassembled WGS sequence"/>
</dbReference>
<accession>A0A1B7W5Z6</accession>
<gene>
    <name evidence="1" type="ORF">AN484_27895</name>
</gene>
<dbReference type="AlphaFoldDB" id="A0A1B7W5Z6"/>
<name>A0A1B7W5Z6_APHFL</name>
<dbReference type="EMBL" id="LJOW01000791">
    <property type="protein sequence ID" value="OBQ32513.1"/>
    <property type="molecule type" value="Genomic_DNA"/>
</dbReference>